<dbReference type="Proteomes" id="UP000823912">
    <property type="component" value="Unassembled WGS sequence"/>
</dbReference>
<evidence type="ECO:0000313" key="2">
    <source>
        <dbReference type="EMBL" id="HIR71634.1"/>
    </source>
</evidence>
<keyword evidence="1" id="KW-1133">Transmembrane helix</keyword>
<feature type="transmembrane region" description="Helical" evidence="1">
    <location>
        <begin position="195"/>
        <end position="214"/>
    </location>
</feature>
<feature type="transmembrane region" description="Helical" evidence="1">
    <location>
        <begin position="220"/>
        <end position="239"/>
    </location>
</feature>
<protein>
    <submittedName>
        <fullName evidence="2">DUF2812 domain-containing protein</fullName>
    </submittedName>
</protein>
<dbReference type="EMBL" id="DVHM01000177">
    <property type="protein sequence ID" value="HIR71634.1"/>
    <property type="molecule type" value="Genomic_DNA"/>
</dbReference>
<evidence type="ECO:0000313" key="3">
    <source>
        <dbReference type="Proteomes" id="UP000823912"/>
    </source>
</evidence>
<reference evidence="2" key="2">
    <citation type="journal article" date="2021" name="PeerJ">
        <title>Extensive microbial diversity within the chicken gut microbiome revealed by metagenomics and culture.</title>
        <authorList>
            <person name="Gilroy R."/>
            <person name="Ravi A."/>
            <person name="Getino M."/>
            <person name="Pursley I."/>
            <person name="Horton D.L."/>
            <person name="Alikhan N.F."/>
            <person name="Baker D."/>
            <person name="Gharbi K."/>
            <person name="Hall N."/>
            <person name="Watson M."/>
            <person name="Adriaenssens E.M."/>
            <person name="Foster-Nyarko E."/>
            <person name="Jarju S."/>
            <person name="Secka A."/>
            <person name="Antonio M."/>
            <person name="Oren A."/>
            <person name="Chaudhuri R.R."/>
            <person name="La Ragione R."/>
            <person name="Hildebrand F."/>
            <person name="Pallen M.J."/>
        </authorList>
    </citation>
    <scope>NUCLEOTIDE SEQUENCE</scope>
    <source>
        <strain evidence="2">ChiSjej5B23-6657</strain>
    </source>
</reference>
<sequence>MKNRKHEPILFSYRDCDDFAAYLEEQARLGWHFKEIHMGLVFERGKPAEIRYRVEVFPKRREEDDGATWETKEYAAYCEAAGWKFVGSVRKFCIFEQMEGEAVPIVTDEERLANVVRAERGILATRWWQMLVVVFLLADDFPPLFPVTLILVLCILVQTISLVGWSRRWRRRLREGKGLRLASRGGTAWRVVKNTIFECLVYIWLCISIVGLISTAQIGWIGAGIWVMVLMVFGIFLIFSNWFRGSDTFSGVLMVICLLAIMAAWGLSMGEGLAELTGTANRPI</sequence>
<comment type="caution">
    <text evidence="2">The sequence shown here is derived from an EMBL/GenBank/DDBJ whole genome shotgun (WGS) entry which is preliminary data.</text>
</comment>
<evidence type="ECO:0000256" key="1">
    <source>
        <dbReference type="SAM" id="Phobius"/>
    </source>
</evidence>
<name>A0A9D1EB02_9FIRM</name>
<proteinExistence type="predicted"/>
<feature type="transmembrane region" description="Helical" evidence="1">
    <location>
        <begin position="144"/>
        <end position="165"/>
    </location>
</feature>
<dbReference type="Pfam" id="PF11193">
    <property type="entry name" value="DUF2812"/>
    <property type="match status" value="1"/>
</dbReference>
<keyword evidence="1" id="KW-0812">Transmembrane</keyword>
<reference evidence="2" key="1">
    <citation type="submission" date="2020-10" db="EMBL/GenBank/DDBJ databases">
        <authorList>
            <person name="Gilroy R."/>
        </authorList>
    </citation>
    <scope>NUCLEOTIDE SEQUENCE</scope>
    <source>
        <strain evidence="2">ChiSjej5B23-6657</strain>
    </source>
</reference>
<feature type="transmembrane region" description="Helical" evidence="1">
    <location>
        <begin position="251"/>
        <end position="268"/>
    </location>
</feature>
<keyword evidence="1" id="KW-0472">Membrane</keyword>
<organism evidence="2 3">
    <name type="scientific">Candidatus Pullilachnospira gallistercoris</name>
    <dbReference type="NCBI Taxonomy" id="2840911"/>
    <lineage>
        <taxon>Bacteria</taxon>
        <taxon>Bacillati</taxon>
        <taxon>Bacillota</taxon>
        <taxon>Clostridia</taxon>
        <taxon>Lachnospirales</taxon>
        <taxon>Lachnospiraceae</taxon>
        <taxon>Lachnospiraceae incertae sedis</taxon>
        <taxon>Candidatus Pullilachnospira</taxon>
    </lineage>
</organism>
<dbReference type="InterPro" id="IPR021359">
    <property type="entry name" value="DUF2812"/>
</dbReference>
<gene>
    <name evidence="2" type="ORF">IAA55_10205</name>
</gene>
<accession>A0A9D1EB02</accession>
<dbReference type="AlphaFoldDB" id="A0A9D1EB02"/>